<proteinExistence type="predicted"/>
<evidence type="ECO:0000313" key="1">
    <source>
        <dbReference type="EMBL" id="KFB68882.1"/>
    </source>
</evidence>
<comment type="caution">
    <text evidence="1">The sequence shown here is derived from an EMBL/GenBank/DDBJ whole genome shotgun (WGS) entry which is preliminary data.</text>
</comment>
<name>A0A084Y2D8_9PROT</name>
<accession>A0A084Y2D8</accession>
<gene>
    <name evidence="1" type="ORF">CAPSK01_001737</name>
</gene>
<organism evidence="1 2">
    <name type="scientific">Candidatus Accumulibacter vicinus</name>
    <dbReference type="NCBI Taxonomy" id="2954382"/>
    <lineage>
        <taxon>Bacteria</taxon>
        <taxon>Pseudomonadati</taxon>
        <taxon>Pseudomonadota</taxon>
        <taxon>Betaproteobacteria</taxon>
        <taxon>Candidatus Accumulibacter</taxon>
    </lineage>
</organism>
<dbReference type="Proteomes" id="UP000019812">
    <property type="component" value="Unassembled WGS sequence"/>
</dbReference>
<dbReference type="EMBL" id="JDSS02000019">
    <property type="protein sequence ID" value="KFB68882.1"/>
    <property type="molecule type" value="Genomic_DNA"/>
</dbReference>
<reference evidence="1 2" key="1">
    <citation type="submission" date="2014-07" db="EMBL/GenBank/DDBJ databases">
        <title>Expanding our view of genomic diversity in Candidatus Accumulibacter clades.</title>
        <authorList>
            <person name="Skennerton C.T."/>
            <person name="Barr J.J."/>
            <person name="Slater F.R."/>
            <person name="Bond P.L."/>
            <person name="Tyson G.W."/>
        </authorList>
    </citation>
    <scope>NUCLEOTIDE SEQUENCE [LARGE SCALE GENOMIC DNA]</scope>
    <source>
        <strain evidence="2">SK-01</strain>
    </source>
</reference>
<evidence type="ECO:0000313" key="2">
    <source>
        <dbReference type="Proteomes" id="UP000019812"/>
    </source>
</evidence>
<sequence>MNGPVVQIQVRNVYGNDLIYPINEAAKRFAAIAGKKTLASNDLANIRLLGFTVEQVPQNALQ</sequence>
<dbReference type="STRING" id="1457154.CAPSK01_001737"/>
<dbReference type="AlphaFoldDB" id="A0A084Y2D8"/>
<protein>
    <submittedName>
        <fullName evidence="1">Uncharacterized protein</fullName>
    </submittedName>
</protein>